<sequence>MLSSTILQAALFFYVVISAHADEPTVYKICKNENEDCVAVTYNLGDPSKERVCREACGMTGEELNTKWTVYNCKGHEKTCEAYDLGAKGDFDTSFARHVACVGTCGFLEKVAQTERQYSLLCTENNTCQEGSYFTEPNVPRPFVRLSECLEMCLTPGND</sequence>
<evidence type="ECO:0000313" key="2">
    <source>
        <dbReference type="EMBL" id="VDN34634.1"/>
    </source>
</evidence>
<keyword evidence="1" id="KW-0732">Signal</keyword>
<accession>A0A3P7MXN9</accession>
<dbReference type="AlphaFoldDB" id="A0A3P7MXN9"/>
<feature type="chain" id="PRO_5018083251" description="BPTI/Kunitz inhibitor domain-containing protein" evidence="1">
    <location>
        <begin position="22"/>
        <end position="159"/>
    </location>
</feature>
<evidence type="ECO:0008006" key="4">
    <source>
        <dbReference type="Google" id="ProtNLM"/>
    </source>
</evidence>
<dbReference type="OrthoDB" id="6312128at2759"/>
<dbReference type="EMBL" id="UYRU01085642">
    <property type="protein sequence ID" value="VDN34634.1"/>
    <property type="molecule type" value="Genomic_DNA"/>
</dbReference>
<reference evidence="2 3" key="1">
    <citation type="submission" date="2018-11" db="EMBL/GenBank/DDBJ databases">
        <authorList>
            <consortium name="Pathogen Informatics"/>
        </authorList>
    </citation>
    <scope>NUCLEOTIDE SEQUENCE [LARGE SCALE GENOMIC DNA]</scope>
</reference>
<name>A0A3P7MXN9_DIBLA</name>
<protein>
    <recommendedName>
        <fullName evidence="4">BPTI/Kunitz inhibitor domain-containing protein</fullName>
    </recommendedName>
</protein>
<organism evidence="2 3">
    <name type="scientific">Dibothriocephalus latus</name>
    <name type="common">Fish tapeworm</name>
    <name type="synonym">Diphyllobothrium latum</name>
    <dbReference type="NCBI Taxonomy" id="60516"/>
    <lineage>
        <taxon>Eukaryota</taxon>
        <taxon>Metazoa</taxon>
        <taxon>Spiralia</taxon>
        <taxon>Lophotrochozoa</taxon>
        <taxon>Platyhelminthes</taxon>
        <taxon>Cestoda</taxon>
        <taxon>Eucestoda</taxon>
        <taxon>Diphyllobothriidea</taxon>
        <taxon>Diphyllobothriidae</taxon>
        <taxon>Dibothriocephalus</taxon>
    </lineage>
</organism>
<dbReference type="Proteomes" id="UP000281553">
    <property type="component" value="Unassembled WGS sequence"/>
</dbReference>
<keyword evidence="3" id="KW-1185">Reference proteome</keyword>
<proteinExistence type="predicted"/>
<gene>
    <name evidence="2" type="ORF">DILT_LOCUS16557</name>
</gene>
<evidence type="ECO:0000256" key="1">
    <source>
        <dbReference type="SAM" id="SignalP"/>
    </source>
</evidence>
<evidence type="ECO:0000313" key="3">
    <source>
        <dbReference type="Proteomes" id="UP000281553"/>
    </source>
</evidence>
<feature type="signal peptide" evidence="1">
    <location>
        <begin position="1"/>
        <end position="21"/>
    </location>
</feature>